<name>A0A7C9JS11_9BACT</name>
<evidence type="ECO:0000259" key="2">
    <source>
        <dbReference type="Pfam" id="PF02518"/>
    </source>
</evidence>
<dbReference type="AlphaFoldDB" id="A0A7C9JS11"/>
<accession>A0A7C9JS11</accession>
<feature type="compositionally biased region" description="Low complexity" evidence="1">
    <location>
        <begin position="312"/>
        <end position="321"/>
    </location>
</feature>
<protein>
    <submittedName>
        <fullName evidence="3">ATP-binding protein</fullName>
    </submittedName>
</protein>
<sequence length="371" mass="39324">MGRLADNGALGEAVSLRVETDLGHGFVRLLTAEAERRQAAHDIRSCEDVVIELLRNARDAQARRIFLATSRELDERRIVVIDDGAGVPQELFSRIFEPRVTSKLDTVHMDKWGVHGRGMALYSIAVNAKSAAVADSAEGGGTSIVVDVDGRALKERKDQSTFPVFRLDASTGSVAVTGPRNIVRTACEFAMDSRGRYQVFFGSPTEIAAALYAAASPEGRSAGSLGANPRTAPLCERLRLASGPEEFASVAAGLGLRMSARSARRIIDGLIEPPLPLAELIARQLRTDGDGSGAPASVAEVASDGKGAPNGSRRSAARSTAPRISDADLEAFGDRVADAFEGLADSYYLSADVRPSVKVSRGELVVRIPLA</sequence>
<dbReference type="InterPro" id="IPR003594">
    <property type="entry name" value="HATPase_dom"/>
</dbReference>
<keyword evidence="3" id="KW-0067">ATP-binding</keyword>
<feature type="region of interest" description="Disordered" evidence="1">
    <location>
        <begin position="291"/>
        <end position="322"/>
    </location>
</feature>
<proteinExistence type="predicted"/>
<comment type="caution">
    <text evidence="3">The sequence shown here is derived from an EMBL/GenBank/DDBJ whole genome shotgun (WGS) entry which is preliminary data.</text>
</comment>
<dbReference type="Pfam" id="PF02518">
    <property type="entry name" value="HATPase_c"/>
    <property type="match status" value="1"/>
</dbReference>
<dbReference type="GO" id="GO:0005524">
    <property type="term" value="F:ATP binding"/>
    <property type="evidence" value="ECO:0007669"/>
    <property type="project" value="UniProtKB-KW"/>
</dbReference>
<dbReference type="SUPFAM" id="SSF55874">
    <property type="entry name" value="ATPase domain of HSP90 chaperone/DNA topoisomerase II/histidine kinase"/>
    <property type="match status" value="1"/>
</dbReference>
<dbReference type="EMBL" id="QWKH01000043">
    <property type="protein sequence ID" value="NBI34737.1"/>
    <property type="molecule type" value="Genomic_DNA"/>
</dbReference>
<keyword evidence="3" id="KW-0547">Nucleotide-binding</keyword>
<evidence type="ECO:0000256" key="1">
    <source>
        <dbReference type="SAM" id="MobiDB-lite"/>
    </source>
</evidence>
<organism evidence="3">
    <name type="scientific">Muribaculaceae bacterium Z82</name>
    <dbReference type="NCBI Taxonomy" id="2304548"/>
    <lineage>
        <taxon>Bacteria</taxon>
        <taxon>Pseudomonadati</taxon>
        <taxon>Bacteroidota</taxon>
        <taxon>Bacteroidia</taxon>
        <taxon>Bacteroidales</taxon>
        <taxon>Muribaculaceae</taxon>
    </lineage>
</organism>
<dbReference type="Gene3D" id="3.30.565.10">
    <property type="entry name" value="Histidine kinase-like ATPase, C-terminal domain"/>
    <property type="match status" value="1"/>
</dbReference>
<evidence type="ECO:0000313" key="3">
    <source>
        <dbReference type="EMBL" id="NBI34737.1"/>
    </source>
</evidence>
<feature type="domain" description="Histidine kinase/HSP90-like ATPase" evidence="2">
    <location>
        <begin position="42"/>
        <end position="148"/>
    </location>
</feature>
<gene>
    <name evidence="3" type="ORF">D1639_06795</name>
</gene>
<reference evidence="3" key="1">
    <citation type="submission" date="2018-08" db="EMBL/GenBank/DDBJ databases">
        <title>Murine metabolic-syndrome-specific gut microbial biobank.</title>
        <authorList>
            <person name="Liu C."/>
        </authorList>
    </citation>
    <scope>NUCLEOTIDE SEQUENCE [LARGE SCALE GENOMIC DNA]</scope>
    <source>
        <strain evidence="3">Z82</strain>
    </source>
</reference>
<dbReference type="InterPro" id="IPR036890">
    <property type="entry name" value="HATPase_C_sf"/>
</dbReference>